<dbReference type="InterPro" id="IPR007016">
    <property type="entry name" value="O-antigen_ligase-rel_domated"/>
</dbReference>
<name>A0A1F6VNN4_9BACT</name>
<comment type="caution">
    <text evidence="7">The sequence shown here is derived from an EMBL/GenBank/DDBJ whole genome shotgun (WGS) entry which is preliminary data.</text>
</comment>
<evidence type="ECO:0000259" key="6">
    <source>
        <dbReference type="Pfam" id="PF04932"/>
    </source>
</evidence>
<dbReference type="PANTHER" id="PTHR37422:SF13">
    <property type="entry name" value="LIPOPOLYSACCHARIDE BIOSYNTHESIS PROTEIN PA4999-RELATED"/>
    <property type="match status" value="1"/>
</dbReference>
<feature type="transmembrane region" description="Helical" evidence="5">
    <location>
        <begin position="404"/>
        <end position="424"/>
    </location>
</feature>
<accession>A0A1F6VNN4</accession>
<comment type="subcellular location">
    <subcellularLocation>
        <location evidence="1">Membrane</location>
        <topology evidence="1">Multi-pass membrane protein</topology>
    </subcellularLocation>
</comment>
<dbReference type="AlphaFoldDB" id="A0A1F6VNN4"/>
<evidence type="ECO:0000256" key="3">
    <source>
        <dbReference type="ARBA" id="ARBA00022989"/>
    </source>
</evidence>
<dbReference type="EMBL" id="MFTY01000017">
    <property type="protein sequence ID" value="OGI71149.1"/>
    <property type="molecule type" value="Genomic_DNA"/>
</dbReference>
<feature type="transmembrane region" description="Helical" evidence="5">
    <location>
        <begin position="375"/>
        <end position="392"/>
    </location>
</feature>
<feature type="transmembrane region" description="Helical" evidence="5">
    <location>
        <begin position="206"/>
        <end position="224"/>
    </location>
</feature>
<evidence type="ECO:0000256" key="4">
    <source>
        <dbReference type="ARBA" id="ARBA00023136"/>
    </source>
</evidence>
<feature type="transmembrane region" description="Helical" evidence="5">
    <location>
        <begin position="106"/>
        <end position="129"/>
    </location>
</feature>
<dbReference type="PANTHER" id="PTHR37422">
    <property type="entry name" value="TEICHURONIC ACID BIOSYNTHESIS PROTEIN TUAE"/>
    <property type="match status" value="1"/>
</dbReference>
<dbReference type="GO" id="GO:0016020">
    <property type="term" value="C:membrane"/>
    <property type="evidence" value="ECO:0007669"/>
    <property type="project" value="UniProtKB-SubCell"/>
</dbReference>
<feature type="transmembrane region" description="Helical" evidence="5">
    <location>
        <begin position="20"/>
        <end position="36"/>
    </location>
</feature>
<dbReference type="Proteomes" id="UP000177112">
    <property type="component" value="Unassembled WGS sequence"/>
</dbReference>
<reference evidence="7 8" key="1">
    <citation type="journal article" date="2016" name="Nat. Commun.">
        <title>Thousands of microbial genomes shed light on interconnected biogeochemical processes in an aquifer system.</title>
        <authorList>
            <person name="Anantharaman K."/>
            <person name="Brown C.T."/>
            <person name="Hug L.A."/>
            <person name="Sharon I."/>
            <person name="Castelle C.J."/>
            <person name="Probst A.J."/>
            <person name="Thomas B.C."/>
            <person name="Singh A."/>
            <person name="Wilkins M.J."/>
            <person name="Karaoz U."/>
            <person name="Brodie E.L."/>
            <person name="Williams K.H."/>
            <person name="Hubbard S.S."/>
            <person name="Banfield J.F."/>
        </authorList>
    </citation>
    <scope>NUCLEOTIDE SEQUENCE [LARGE SCALE GENOMIC DNA]</scope>
</reference>
<evidence type="ECO:0000256" key="1">
    <source>
        <dbReference type="ARBA" id="ARBA00004141"/>
    </source>
</evidence>
<feature type="domain" description="O-antigen ligase-related" evidence="6">
    <location>
        <begin position="216"/>
        <end position="388"/>
    </location>
</feature>
<dbReference type="Pfam" id="PF04932">
    <property type="entry name" value="Wzy_C"/>
    <property type="match status" value="1"/>
</dbReference>
<evidence type="ECO:0000256" key="2">
    <source>
        <dbReference type="ARBA" id="ARBA00022692"/>
    </source>
</evidence>
<feature type="transmembrane region" description="Helical" evidence="5">
    <location>
        <begin position="141"/>
        <end position="161"/>
    </location>
</feature>
<evidence type="ECO:0000313" key="8">
    <source>
        <dbReference type="Proteomes" id="UP000177112"/>
    </source>
</evidence>
<feature type="transmembrane region" description="Helical" evidence="5">
    <location>
        <begin position="230"/>
        <end position="247"/>
    </location>
</feature>
<feature type="transmembrane region" description="Helical" evidence="5">
    <location>
        <begin position="48"/>
        <end position="65"/>
    </location>
</feature>
<organism evidence="7 8">
    <name type="scientific">Candidatus Nomurabacteria bacterium RIFCSPHIGHO2_02_FULL_35_13</name>
    <dbReference type="NCBI Taxonomy" id="1801748"/>
    <lineage>
        <taxon>Bacteria</taxon>
        <taxon>Candidatus Nomuraibacteriota</taxon>
    </lineage>
</organism>
<sequence length="448" mass="51778">MDKDMNNIINKIKNLTLEQINKNLVLFALIALIYRKGNFYNTFIPKPFEIVLVFIILLTFLDLLINKKFKEFFLSINKKIWIALSCLIASVFIGWFVAVFFKNVPINLNVILEFGNFVISLVIFILILFYTKNDKVYTKKYLYALLLPAVYIIFVLFTEGAQYFNLENNGTFLGLTLNPNIISKILLIPALFFIVHSLFKFQNRWIKIGYIIISCAMVALLFWVASRGGLVSLTISFIFVWLVFSFHNFNWKKLFSSGIILLFIFLIGFAITPQTGKQRVLLRVLYPSGSDASNYVTVKDKPVDDIVSKFIDDKSNNYIFVYPAGEDRFKIWPFYLKYILLNPLGIGPNTHFSFDLKDNNGEYINSGPHNTFLQIWLWGGLLGILSFMYIFISAFKNLRTQLKSYFSPTALALLGTLFAVSISVMFDDSLSFFWFFIILALALRYESR</sequence>
<evidence type="ECO:0000256" key="5">
    <source>
        <dbReference type="SAM" id="Phobius"/>
    </source>
</evidence>
<feature type="transmembrane region" description="Helical" evidence="5">
    <location>
        <begin position="80"/>
        <end position="100"/>
    </location>
</feature>
<keyword evidence="4 5" id="KW-0472">Membrane</keyword>
<keyword evidence="2 5" id="KW-0812">Transmembrane</keyword>
<proteinExistence type="predicted"/>
<protein>
    <recommendedName>
        <fullName evidence="6">O-antigen ligase-related domain-containing protein</fullName>
    </recommendedName>
</protein>
<dbReference type="STRING" id="1801748.A3B84_01870"/>
<feature type="transmembrane region" description="Helical" evidence="5">
    <location>
        <begin position="430"/>
        <end position="447"/>
    </location>
</feature>
<feature type="transmembrane region" description="Helical" evidence="5">
    <location>
        <begin position="254"/>
        <end position="272"/>
    </location>
</feature>
<feature type="transmembrane region" description="Helical" evidence="5">
    <location>
        <begin position="181"/>
        <end position="199"/>
    </location>
</feature>
<keyword evidence="3 5" id="KW-1133">Transmembrane helix</keyword>
<dbReference type="InterPro" id="IPR051533">
    <property type="entry name" value="WaaL-like"/>
</dbReference>
<gene>
    <name evidence="7" type="ORF">A3B84_01870</name>
</gene>
<evidence type="ECO:0000313" key="7">
    <source>
        <dbReference type="EMBL" id="OGI71149.1"/>
    </source>
</evidence>